<feature type="domain" description="TonB-dependent receptor plug" evidence="19">
    <location>
        <begin position="57"/>
        <end position="152"/>
    </location>
</feature>
<dbReference type="EMBL" id="AVPT01000008">
    <property type="protein sequence ID" value="KGM56853.1"/>
    <property type="molecule type" value="Genomic_DNA"/>
</dbReference>
<keyword evidence="3 14" id="KW-0813">Transport</keyword>
<sequence length="723" mass="79515">MAAALALALVAPAHAQTSAAASSQQATELDTVEVIGKVDYGYVQKHSTSATKTDTDLNDVPQAVTVITQDLIQDLGVQGMADAVRYVPGIGVTQGEGNRDGLVFRGNSSTADLFIDGMRDDVQYFRDTYNIDRIEAFKGPNAMIFGRGSPGGLLNRVTKVADWDSGREVGLQVGSWDKKRLTADFNQALNDVAAFRVTGVYEDSEGFRDGFELKREGINPTLSLRPGENTLITLGYEYFHDERTADRGIPSYANAFNGTRHPVETDRETFFGDPAGSPTWVDVNAFNALVEHDFGGLLLRNRTRYAEYDKFYQNVFPASVNGAATTVSLSAYNNLTERENLFNQTDLIFSATTASIEHKFMAGAEFGRQVTDNLRRTGRFAVPAQSPCLAGSTATSCLVPLANPTVSVPVTYTNSGSDANNTGVTKIAAVYVQDQIKFSPRWEALVGLRYDRFDVDFQDLRASTSAANRYLSSSDDLLSPRVGLIYKPAENISLYTSYGITYLPRSGEQMASLTASTQSLDPEEYKNYEIGAKWDITPRLGATAALFRLDRSNVAVIDPTDPTNTRMILFSGDSQRTEGVELSLSGEITQAWQMIASYTYQEAEITQDIRTSATSVTPKGTELAQSPKQMVGLWNRYDFSPNWGVGLGAIYRGESYTTTSNLVTLKSYTRYDGAVYYKVNDDIDFQLNVENLFNKKYFPSAHSDTNITTGAPRGYFVSARFRF</sequence>
<evidence type="ECO:0000313" key="21">
    <source>
        <dbReference type="Proteomes" id="UP000029989"/>
    </source>
</evidence>
<proteinExistence type="inferred from homology"/>
<dbReference type="NCBIfam" id="TIGR01783">
    <property type="entry name" value="TonB-siderophor"/>
    <property type="match status" value="1"/>
</dbReference>
<evidence type="ECO:0000256" key="8">
    <source>
        <dbReference type="ARBA" id="ARBA00023004"/>
    </source>
</evidence>
<dbReference type="Pfam" id="PF07715">
    <property type="entry name" value="Plug"/>
    <property type="match status" value="1"/>
</dbReference>
<keyword evidence="8" id="KW-0408">Iron</keyword>
<dbReference type="Gene3D" id="2.40.170.20">
    <property type="entry name" value="TonB-dependent receptor, beta-barrel domain"/>
    <property type="match status" value="1"/>
</dbReference>
<dbReference type="CDD" id="cd01347">
    <property type="entry name" value="ligand_gated_channel"/>
    <property type="match status" value="1"/>
</dbReference>
<keyword evidence="7 17" id="KW-0732">Signal</keyword>
<keyword evidence="21" id="KW-1185">Reference proteome</keyword>
<dbReference type="InterPro" id="IPR010917">
    <property type="entry name" value="TonB_rcpt_CS"/>
</dbReference>
<reference evidence="20 21" key="1">
    <citation type="journal article" date="2015" name="Stand. Genomic Sci.">
        <title>Genomic information of the arsenic-resistant bacterium Lysobacter arseniciresistens type strain ZS79(T) and comparison of Lysobacter draft genomes.</title>
        <authorList>
            <person name="Liu L."/>
            <person name="Zhang S."/>
            <person name="Luo M."/>
            <person name="Wang G."/>
        </authorList>
    </citation>
    <scope>NUCLEOTIDE SEQUENCE [LARGE SCALE GENOMIC DNA]</scope>
    <source>
        <strain evidence="20 21">ZS79</strain>
    </source>
</reference>
<dbReference type="InterPro" id="IPR036942">
    <property type="entry name" value="Beta-barrel_TonB_sf"/>
</dbReference>
<evidence type="ECO:0000256" key="6">
    <source>
        <dbReference type="ARBA" id="ARBA00022692"/>
    </source>
</evidence>
<dbReference type="eggNOG" id="COG4774">
    <property type="taxonomic scope" value="Bacteria"/>
</dbReference>
<dbReference type="SUPFAM" id="SSF56935">
    <property type="entry name" value="Porins"/>
    <property type="match status" value="1"/>
</dbReference>
<dbReference type="GO" id="GO:0009279">
    <property type="term" value="C:cell outer membrane"/>
    <property type="evidence" value="ECO:0007669"/>
    <property type="project" value="UniProtKB-SubCell"/>
</dbReference>
<keyword evidence="5" id="KW-0410">Iron transport</keyword>
<feature type="signal peptide" evidence="17">
    <location>
        <begin position="1"/>
        <end position="15"/>
    </location>
</feature>
<comment type="caution">
    <text evidence="20">The sequence shown here is derived from an EMBL/GenBank/DDBJ whole genome shotgun (WGS) entry which is preliminary data.</text>
</comment>
<comment type="similarity">
    <text evidence="2 14 16">Belongs to the TonB-dependent receptor family.</text>
</comment>
<evidence type="ECO:0000256" key="7">
    <source>
        <dbReference type="ARBA" id="ARBA00022729"/>
    </source>
</evidence>
<evidence type="ECO:0000256" key="9">
    <source>
        <dbReference type="ARBA" id="ARBA00023065"/>
    </source>
</evidence>
<dbReference type="GO" id="GO:0015891">
    <property type="term" value="P:siderophore transport"/>
    <property type="evidence" value="ECO:0007669"/>
    <property type="project" value="InterPro"/>
</dbReference>
<dbReference type="InterPro" id="IPR010105">
    <property type="entry name" value="TonB_sidphr_rcpt"/>
</dbReference>
<dbReference type="GO" id="GO:0038023">
    <property type="term" value="F:signaling receptor activity"/>
    <property type="evidence" value="ECO:0007669"/>
    <property type="project" value="InterPro"/>
</dbReference>
<feature type="chain" id="PRO_5013311632" evidence="17">
    <location>
        <begin position="16"/>
        <end position="723"/>
    </location>
</feature>
<dbReference type="PROSITE" id="PS52016">
    <property type="entry name" value="TONB_DEPENDENT_REC_3"/>
    <property type="match status" value="1"/>
</dbReference>
<dbReference type="InterPro" id="IPR012910">
    <property type="entry name" value="Plug_dom"/>
</dbReference>
<evidence type="ECO:0000256" key="3">
    <source>
        <dbReference type="ARBA" id="ARBA00022448"/>
    </source>
</evidence>
<evidence type="ECO:0000256" key="5">
    <source>
        <dbReference type="ARBA" id="ARBA00022496"/>
    </source>
</evidence>
<evidence type="ECO:0000256" key="15">
    <source>
        <dbReference type="PROSITE-ProRule" id="PRU10144"/>
    </source>
</evidence>
<evidence type="ECO:0000256" key="2">
    <source>
        <dbReference type="ARBA" id="ARBA00009810"/>
    </source>
</evidence>
<keyword evidence="11 14" id="KW-0472">Membrane</keyword>
<dbReference type="Pfam" id="PF00593">
    <property type="entry name" value="TonB_dep_Rec_b-barrel"/>
    <property type="match status" value="1"/>
</dbReference>
<comment type="subcellular location">
    <subcellularLocation>
        <location evidence="1 14">Cell outer membrane</location>
        <topology evidence="1 14">Multi-pass membrane protein</topology>
    </subcellularLocation>
</comment>
<keyword evidence="10 16" id="KW-0798">TonB box</keyword>
<dbReference type="InterPro" id="IPR037066">
    <property type="entry name" value="Plug_dom_sf"/>
</dbReference>
<evidence type="ECO:0000256" key="12">
    <source>
        <dbReference type="ARBA" id="ARBA00023170"/>
    </source>
</evidence>
<feature type="domain" description="TonB-dependent receptor-like beta-barrel" evidence="18">
    <location>
        <begin position="225"/>
        <end position="692"/>
    </location>
</feature>
<dbReference type="InterPro" id="IPR000531">
    <property type="entry name" value="Beta-barrel_TonB"/>
</dbReference>
<keyword evidence="12 20" id="KW-0675">Receptor</keyword>
<evidence type="ECO:0000256" key="17">
    <source>
        <dbReference type="SAM" id="SignalP"/>
    </source>
</evidence>
<evidence type="ECO:0000256" key="14">
    <source>
        <dbReference type="PROSITE-ProRule" id="PRU01360"/>
    </source>
</evidence>
<evidence type="ECO:0000256" key="4">
    <source>
        <dbReference type="ARBA" id="ARBA00022452"/>
    </source>
</evidence>
<dbReference type="InterPro" id="IPR039426">
    <property type="entry name" value="TonB-dep_rcpt-like"/>
</dbReference>
<gene>
    <name evidence="20" type="ORF">N799_13395</name>
</gene>
<evidence type="ECO:0000313" key="20">
    <source>
        <dbReference type="EMBL" id="KGM56853.1"/>
    </source>
</evidence>
<keyword evidence="9" id="KW-0406">Ion transport</keyword>
<keyword evidence="13 14" id="KW-0998">Cell outer membrane</keyword>
<keyword evidence="6 14" id="KW-0812">Transmembrane</keyword>
<dbReference type="Gene3D" id="2.170.130.10">
    <property type="entry name" value="TonB-dependent receptor, plug domain"/>
    <property type="match status" value="1"/>
</dbReference>
<dbReference type="PANTHER" id="PTHR32552">
    <property type="entry name" value="FERRICHROME IRON RECEPTOR-RELATED"/>
    <property type="match status" value="1"/>
</dbReference>
<accession>A0A0A0F3H0</accession>
<dbReference type="Proteomes" id="UP000029989">
    <property type="component" value="Unassembled WGS sequence"/>
</dbReference>
<feature type="short sequence motif" description="TonB C-terminal box" evidence="15">
    <location>
        <begin position="706"/>
        <end position="723"/>
    </location>
</feature>
<evidence type="ECO:0000256" key="11">
    <source>
        <dbReference type="ARBA" id="ARBA00023136"/>
    </source>
</evidence>
<evidence type="ECO:0000256" key="16">
    <source>
        <dbReference type="RuleBase" id="RU003357"/>
    </source>
</evidence>
<evidence type="ECO:0000256" key="13">
    <source>
        <dbReference type="ARBA" id="ARBA00023237"/>
    </source>
</evidence>
<evidence type="ECO:0000256" key="1">
    <source>
        <dbReference type="ARBA" id="ARBA00004571"/>
    </source>
</evidence>
<evidence type="ECO:0000259" key="18">
    <source>
        <dbReference type="Pfam" id="PF00593"/>
    </source>
</evidence>
<evidence type="ECO:0000259" key="19">
    <source>
        <dbReference type="Pfam" id="PF07715"/>
    </source>
</evidence>
<keyword evidence="4 14" id="KW-1134">Transmembrane beta strand</keyword>
<protein>
    <submittedName>
        <fullName evidence="20">TonB-dependent receptor</fullName>
    </submittedName>
</protein>
<dbReference type="PANTHER" id="PTHR32552:SF68">
    <property type="entry name" value="FERRICHROME OUTER MEMBRANE TRANSPORTER_PHAGE RECEPTOR"/>
    <property type="match status" value="1"/>
</dbReference>
<dbReference type="GO" id="GO:0015344">
    <property type="term" value="F:siderophore uptake transmembrane transporter activity"/>
    <property type="evidence" value="ECO:0007669"/>
    <property type="project" value="TreeGrafter"/>
</dbReference>
<name>A0A0A0F3H0_9GAMM</name>
<evidence type="ECO:0000256" key="10">
    <source>
        <dbReference type="ARBA" id="ARBA00023077"/>
    </source>
</evidence>
<dbReference type="STRING" id="913325.N799_13395"/>
<dbReference type="PROSITE" id="PS01156">
    <property type="entry name" value="TONB_DEPENDENT_REC_2"/>
    <property type="match status" value="1"/>
</dbReference>
<dbReference type="AlphaFoldDB" id="A0A0A0F3H0"/>
<organism evidence="20 21">
    <name type="scientific">Lysobacter arseniciresistens ZS79</name>
    <dbReference type="NCBI Taxonomy" id="913325"/>
    <lineage>
        <taxon>Bacteria</taxon>
        <taxon>Pseudomonadati</taxon>
        <taxon>Pseudomonadota</taxon>
        <taxon>Gammaproteobacteria</taxon>
        <taxon>Lysobacterales</taxon>
        <taxon>Lysobacteraceae</taxon>
        <taxon>Novilysobacter</taxon>
    </lineage>
</organism>